<dbReference type="EMBL" id="MDEO01000027">
    <property type="protein sequence ID" value="OCX22083.1"/>
    <property type="molecule type" value="Genomic_DNA"/>
</dbReference>
<reference evidence="2 3" key="1">
    <citation type="submission" date="2016-08" db="EMBL/GenBank/DDBJ databases">
        <title>Whole genome sequence of Mesorhizobium sp. strain UASWS1009 isolated from industrial sewage.</title>
        <authorList>
            <person name="Crovadore J."/>
            <person name="Calmin G."/>
            <person name="Chablais R."/>
            <person name="Cochard B."/>
            <person name="Lefort F."/>
        </authorList>
    </citation>
    <scope>NUCLEOTIDE SEQUENCE [LARGE SCALE GENOMIC DNA]</scope>
    <source>
        <strain evidence="2 3">UASWS1009</strain>
    </source>
</reference>
<sequence>MAARQPIATAPKDGSKVTVYWTDGNGVMNESIAQYRSAERLKALGGDVDPNDIGWWAAIDGHTQKKIDPTSWRPASGDDDDDS</sequence>
<dbReference type="OrthoDB" id="8451580at2"/>
<protein>
    <submittedName>
        <fullName evidence="2">Uncharacterized protein</fullName>
    </submittedName>
</protein>
<dbReference type="STRING" id="1566387.QV13_05825"/>
<accession>A0A1C2E578</accession>
<evidence type="ECO:0000313" key="3">
    <source>
        <dbReference type="Proteomes" id="UP000094412"/>
    </source>
</evidence>
<organism evidence="2 3">
    <name type="scientific">Mesorhizobium hungaricum</name>
    <dbReference type="NCBI Taxonomy" id="1566387"/>
    <lineage>
        <taxon>Bacteria</taxon>
        <taxon>Pseudomonadati</taxon>
        <taxon>Pseudomonadota</taxon>
        <taxon>Alphaproteobacteria</taxon>
        <taxon>Hyphomicrobiales</taxon>
        <taxon>Phyllobacteriaceae</taxon>
        <taxon>Mesorhizobium</taxon>
    </lineage>
</organism>
<feature type="region of interest" description="Disordered" evidence="1">
    <location>
        <begin position="64"/>
        <end position="83"/>
    </location>
</feature>
<evidence type="ECO:0000313" key="2">
    <source>
        <dbReference type="EMBL" id="OCX22083.1"/>
    </source>
</evidence>
<dbReference type="Proteomes" id="UP000094412">
    <property type="component" value="Unassembled WGS sequence"/>
</dbReference>
<dbReference type="AlphaFoldDB" id="A0A1C2E578"/>
<proteinExistence type="predicted"/>
<gene>
    <name evidence="2" type="ORF">QV13_05825</name>
</gene>
<name>A0A1C2E578_9HYPH</name>
<dbReference type="RefSeq" id="WP_024926745.1">
    <property type="nucleotide sequence ID" value="NZ_MDEO01000027.1"/>
</dbReference>
<keyword evidence="3" id="KW-1185">Reference proteome</keyword>
<evidence type="ECO:0000256" key="1">
    <source>
        <dbReference type="SAM" id="MobiDB-lite"/>
    </source>
</evidence>
<comment type="caution">
    <text evidence="2">The sequence shown here is derived from an EMBL/GenBank/DDBJ whole genome shotgun (WGS) entry which is preliminary data.</text>
</comment>